<feature type="domain" description="Protein-glutamine gamma-glutamyltransferase-like C-terminal" evidence="4">
    <location>
        <begin position="199"/>
        <end position="259"/>
    </location>
</feature>
<sequence precursor="true">MNARLFLMLLGIMALVFKPCSMNTLFADQAIASTENAVADSIWFDSDKQSLIPVDVDPELDDSVNRDSRWLPKPEKVAKPKTPTTPTTNTGNGGLFGTGWTLANVLGWGLLATLFALAIAIILFAMNKAEIDLTANPSTRCGSVANNNTPDEQMIQRMKHLPAELRRTDVNLRTEAERLMNENLFDQAIILLFGHQLLLLDRVGMLRLNRGKTNRKYLRETREINPKTSTALQETVDAFERSYFGRHEITASEFAELWKSNRDLESSIQVDQGAVA</sequence>
<evidence type="ECO:0000256" key="3">
    <source>
        <dbReference type="SAM" id="SignalP"/>
    </source>
</evidence>
<evidence type="ECO:0000313" key="6">
    <source>
        <dbReference type="Proteomes" id="UP000317977"/>
    </source>
</evidence>
<evidence type="ECO:0000256" key="2">
    <source>
        <dbReference type="SAM" id="Phobius"/>
    </source>
</evidence>
<dbReference type="AlphaFoldDB" id="A0A5C6F6H6"/>
<keyword evidence="2" id="KW-0472">Membrane</keyword>
<protein>
    <recommendedName>
        <fullName evidence="4">Protein-glutamine gamma-glutamyltransferase-like C-terminal domain-containing protein</fullName>
    </recommendedName>
</protein>
<keyword evidence="2" id="KW-1133">Transmembrane helix</keyword>
<evidence type="ECO:0000259" key="4">
    <source>
        <dbReference type="Pfam" id="PF13559"/>
    </source>
</evidence>
<feature type="region of interest" description="Disordered" evidence="1">
    <location>
        <begin position="63"/>
        <end position="93"/>
    </location>
</feature>
<dbReference type="Proteomes" id="UP000317977">
    <property type="component" value="Unassembled WGS sequence"/>
</dbReference>
<accession>A0A5C6F6H6</accession>
<dbReference type="EMBL" id="SJPX01000002">
    <property type="protein sequence ID" value="TWU56170.1"/>
    <property type="molecule type" value="Genomic_DNA"/>
</dbReference>
<feature type="compositionally biased region" description="Basic and acidic residues" evidence="1">
    <location>
        <begin position="63"/>
        <end position="78"/>
    </location>
</feature>
<feature type="signal peptide" evidence="3">
    <location>
        <begin position="1"/>
        <end position="27"/>
    </location>
</feature>
<feature type="transmembrane region" description="Helical" evidence="2">
    <location>
        <begin position="105"/>
        <end position="126"/>
    </location>
</feature>
<dbReference type="Pfam" id="PF13559">
    <property type="entry name" value="DUF4129"/>
    <property type="match status" value="1"/>
</dbReference>
<keyword evidence="3" id="KW-0732">Signal</keyword>
<evidence type="ECO:0000313" key="5">
    <source>
        <dbReference type="EMBL" id="TWU56170.1"/>
    </source>
</evidence>
<gene>
    <name evidence="5" type="ORF">Poly59_24740</name>
</gene>
<dbReference type="InterPro" id="IPR025403">
    <property type="entry name" value="TgpA-like_C"/>
</dbReference>
<feature type="chain" id="PRO_5022888008" description="Protein-glutamine gamma-glutamyltransferase-like C-terminal domain-containing protein" evidence="3">
    <location>
        <begin position="28"/>
        <end position="276"/>
    </location>
</feature>
<name>A0A5C6F6H6_9BACT</name>
<keyword evidence="6" id="KW-1185">Reference proteome</keyword>
<comment type="caution">
    <text evidence="5">The sequence shown here is derived from an EMBL/GenBank/DDBJ whole genome shotgun (WGS) entry which is preliminary data.</text>
</comment>
<proteinExistence type="predicted"/>
<evidence type="ECO:0000256" key="1">
    <source>
        <dbReference type="SAM" id="MobiDB-lite"/>
    </source>
</evidence>
<reference evidence="5 6" key="1">
    <citation type="submission" date="2019-02" db="EMBL/GenBank/DDBJ databases">
        <title>Deep-cultivation of Planctomycetes and their phenomic and genomic characterization uncovers novel biology.</title>
        <authorList>
            <person name="Wiegand S."/>
            <person name="Jogler M."/>
            <person name="Boedeker C."/>
            <person name="Pinto D."/>
            <person name="Vollmers J."/>
            <person name="Rivas-Marin E."/>
            <person name="Kohn T."/>
            <person name="Peeters S.H."/>
            <person name="Heuer A."/>
            <person name="Rast P."/>
            <person name="Oberbeckmann S."/>
            <person name="Bunk B."/>
            <person name="Jeske O."/>
            <person name="Meyerdierks A."/>
            <person name="Storesund J.E."/>
            <person name="Kallscheuer N."/>
            <person name="Luecker S."/>
            <person name="Lage O.M."/>
            <person name="Pohl T."/>
            <person name="Merkel B.J."/>
            <person name="Hornburger P."/>
            <person name="Mueller R.-W."/>
            <person name="Bruemmer F."/>
            <person name="Labrenz M."/>
            <person name="Spormann A.M."/>
            <person name="Op Den Camp H."/>
            <person name="Overmann J."/>
            <person name="Amann R."/>
            <person name="Jetten M.S.M."/>
            <person name="Mascher T."/>
            <person name="Medema M.H."/>
            <person name="Devos D.P."/>
            <person name="Kaster A.-K."/>
            <person name="Ovreas L."/>
            <person name="Rohde M."/>
            <person name="Galperin M.Y."/>
            <person name="Jogler C."/>
        </authorList>
    </citation>
    <scope>NUCLEOTIDE SEQUENCE [LARGE SCALE GENOMIC DNA]</scope>
    <source>
        <strain evidence="5 6">Poly59</strain>
    </source>
</reference>
<organism evidence="5 6">
    <name type="scientific">Rubripirellula reticaptiva</name>
    <dbReference type="NCBI Taxonomy" id="2528013"/>
    <lineage>
        <taxon>Bacteria</taxon>
        <taxon>Pseudomonadati</taxon>
        <taxon>Planctomycetota</taxon>
        <taxon>Planctomycetia</taxon>
        <taxon>Pirellulales</taxon>
        <taxon>Pirellulaceae</taxon>
        <taxon>Rubripirellula</taxon>
    </lineage>
</organism>
<keyword evidence="2" id="KW-0812">Transmembrane</keyword>